<accession>A0ABV8TXY9</accession>
<evidence type="ECO:0000313" key="2">
    <source>
        <dbReference type="Proteomes" id="UP001595823"/>
    </source>
</evidence>
<dbReference type="Proteomes" id="UP001595823">
    <property type="component" value="Unassembled WGS sequence"/>
</dbReference>
<protein>
    <recommendedName>
        <fullName evidence="3">Lipoprotein</fullName>
    </recommendedName>
</protein>
<reference evidence="2" key="1">
    <citation type="journal article" date="2019" name="Int. J. Syst. Evol. Microbiol.">
        <title>The Global Catalogue of Microorganisms (GCM) 10K type strain sequencing project: providing services to taxonomists for standard genome sequencing and annotation.</title>
        <authorList>
            <consortium name="The Broad Institute Genomics Platform"/>
            <consortium name="The Broad Institute Genome Sequencing Center for Infectious Disease"/>
            <person name="Wu L."/>
            <person name="Ma J."/>
        </authorList>
    </citation>
    <scope>NUCLEOTIDE SEQUENCE [LARGE SCALE GENOMIC DNA]</scope>
    <source>
        <strain evidence="2">IBRC-M 10908</strain>
    </source>
</reference>
<evidence type="ECO:0008006" key="3">
    <source>
        <dbReference type="Google" id="ProtNLM"/>
    </source>
</evidence>
<name>A0ABV8TXY9_9ACTN</name>
<keyword evidence="2" id="KW-1185">Reference proteome</keyword>
<sequence length="140" mass="15438">MRKLLLPVALLPLTLTGCTESSEPEGNELDFTLVLQTCFESADSEQLECGYDLPLDGGEASIDCGGVTVWEGTMDNGRGHATYEGEGECVITIDDPLLTEPFERTFEAGHEVGFNVPVNEFFIIRRGDPNEINDRTEHDR</sequence>
<proteinExistence type="predicted"/>
<dbReference type="PROSITE" id="PS51257">
    <property type="entry name" value="PROKAR_LIPOPROTEIN"/>
    <property type="match status" value="1"/>
</dbReference>
<comment type="caution">
    <text evidence="1">The sequence shown here is derived from an EMBL/GenBank/DDBJ whole genome shotgun (WGS) entry which is preliminary data.</text>
</comment>
<evidence type="ECO:0000313" key="1">
    <source>
        <dbReference type="EMBL" id="MFC4335246.1"/>
    </source>
</evidence>
<dbReference type="RefSeq" id="WP_380619764.1">
    <property type="nucleotide sequence ID" value="NZ_JBHSDK010000012.1"/>
</dbReference>
<dbReference type="EMBL" id="JBHSDK010000012">
    <property type="protein sequence ID" value="MFC4335246.1"/>
    <property type="molecule type" value="Genomic_DNA"/>
</dbReference>
<organism evidence="1 2">
    <name type="scientific">Salininema proteolyticum</name>
    <dbReference type="NCBI Taxonomy" id="1607685"/>
    <lineage>
        <taxon>Bacteria</taxon>
        <taxon>Bacillati</taxon>
        <taxon>Actinomycetota</taxon>
        <taxon>Actinomycetes</taxon>
        <taxon>Glycomycetales</taxon>
        <taxon>Glycomycetaceae</taxon>
        <taxon>Salininema</taxon>
    </lineage>
</organism>
<gene>
    <name evidence="1" type="ORF">ACFPET_08555</name>
</gene>